<dbReference type="GO" id="GO:0016791">
    <property type="term" value="F:phosphatase activity"/>
    <property type="evidence" value="ECO:0007669"/>
    <property type="project" value="TreeGrafter"/>
</dbReference>
<dbReference type="NCBIfam" id="TIGR01549">
    <property type="entry name" value="HAD-SF-IA-v1"/>
    <property type="match status" value="1"/>
</dbReference>
<dbReference type="GO" id="GO:0044281">
    <property type="term" value="P:small molecule metabolic process"/>
    <property type="evidence" value="ECO:0007669"/>
    <property type="project" value="UniProtKB-ARBA"/>
</dbReference>
<dbReference type="PRINTS" id="PR00413">
    <property type="entry name" value="HADHALOGNASE"/>
</dbReference>
<sequence>MIRAILFDLDGTLLDRRQSLEQFICEQYNRFSSHLMSIEKSKYCSRFLELDNNGYTWKDKVYATLLSEYNITTLTHEQLLHDYITNFQHHCIPFKNTHELLQQLKQRDIKIGIITNGFTDFQMSNLRALHIHTYANTILVSEAEGIKKPHPEIFERALQRLDVKAEECLYVGDHPENDVLGSEQVGILGVWKKDSFWGDFKHSRIVDDLLEVLSFLEVEINQPSPIGLLRTNNGIKTQ</sequence>
<reference evidence="5 6" key="1">
    <citation type="submission" date="2018-09" db="EMBL/GenBank/DDBJ databases">
        <title>Complete genome of Bacillus thuringiensis strain QZL38.</title>
        <authorList>
            <person name="Song F."/>
        </authorList>
    </citation>
    <scope>NUCLEOTIDE SEQUENCE [LARGE SCALE GENOMIC DNA]</scope>
    <source>
        <strain evidence="5 6">QZL38</strain>
    </source>
</reference>
<dbReference type="InterPro" id="IPR023214">
    <property type="entry name" value="HAD_sf"/>
</dbReference>
<keyword evidence="2" id="KW-0479">Metal-binding</keyword>
<evidence type="ECO:0000256" key="2">
    <source>
        <dbReference type="ARBA" id="ARBA00022723"/>
    </source>
</evidence>
<dbReference type="EMBL" id="CP032608">
    <property type="protein sequence ID" value="AYF82361.1"/>
    <property type="molecule type" value="Genomic_DNA"/>
</dbReference>
<dbReference type="SUPFAM" id="SSF56784">
    <property type="entry name" value="HAD-like"/>
    <property type="match status" value="1"/>
</dbReference>
<dbReference type="SFLD" id="SFLDG01129">
    <property type="entry name" value="C1.5:_HAD__Beta-PGM__Phosphata"/>
    <property type="match status" value="1"/>
</dbReference>
<dbReference type="Proteomes" id="UP000269847">
    <property type="component" value="Chromosome"/>
</dbReference>
<keyword evidence="4" id="KW-0460">Magnesium</keyword>
<dbReference type="Pfam" id="PF13419">
    <property type="entry name" value="HAD_2"/>
    <property type="match status" value="1"/>
</dbReference>
<gene>
    <name evidence="5" type="ORF">D7J84_15000</name>
</gene>
<protein>
    <submittedName>
        <fullName evidence="5">HAD family hydrolase</fullName>
    </submittedName>
</protein>
<dbReference type="GO" id="GO:0046872">
    <property type="term" value="F:metal ion binding"/>
    <property type="evidence" value="ECO:0007669"/>
    <property type="project" value="UniProtKB-KW"/>
</dbReference>
<dbReference type="PANTHER" id="PTHR46470:SF2">
    <property type="entry name" value="GLYCERALDEHYDE 3-PHOSPHATE PHOSPHATASE"/>
    <property type="match status" value="1"/>
</dbReference>
<evidence type="ECO:0000313" key="6">
    <source>
        <dbReference type="Proteomes" id="UP000269847"/>
    </source>
</evidence>
<proteinExistence type="predicted"/>
<dbReference type="NCBIfam" id="TIGR01509">
    <property type="entry name" value="HAD-SF-IA-v3"/>
    <property type="match status" value="1"/>
</dbReference>
<dbReference type="InterPro" id="IPR041492">
    <property type="entry name" value="HAD_2"/>
</dbReference>
<evidence type="ECO:0000313" key="5">
    <source>
        <dbReference type="EMBL" id="AYF82361.1"/>
    </source>
</evidence>
<dbReference type="Gene3D" id="1.10.150.520">
    <property type="match status" value="1"/>
</dbReference>
<dbReference type="InterPro" id="IPR006439">
    <property type="entry name" value="HAD-SF_hydro_IA"/>
</dbReference>
<dbReference type="RefSeq" id="WP_000617261.1">
    <property type="nucleotide sequence ID" value="NZ_CP014282.1"/>
</dbReference>
<evidence type="ECO:0000256" key="1">
    <source>
        <dbReference type="ARBA" id="ARBA00001946"/>
    </source>
</evidence>
<keyword evidence="3 5" id="KW-0378">Hydrolase</keyword>
<evidence type="ECO:0000256" key="4">
    <source>
        <dbReference type="ARBA" id="ARBA00022842"/>
    </source>
</evidence>
<name>A0A9W3VBW5_BACTU</name>
<accession>A0A9W3VBW5</accession>
<dbReference type="SFLD" id="SFLDS00003">
    <property type="entry name" value="Haloacid_Dehalogenase"/>
    <property type="match status" value="1"/>
</dbReference>
<dbReference type="AlphaFoldDB" id="A0A9W3VBW5"/>
<evidence type="ECO:0000256" key="3">
    <source>
        <dbReference type="ARBA" id="ARBA00022801"/>
    </source>
</evidence>
<dbReference type="Gene3D" id="3.40.50.1000">
    <property type="entry name" value="HAD superfamily/HAD-like"/>
    <property type="match status" value="1"/>
</dbReference>
<organism evidence="5 6">
    <name type="scientific">Bacillus thuringiensis</name>
    <dbReference type="NCBI Taxonomy" id="1428"/>
    <lineage>
        <taxon>Bacteria</taxon>
        <taxon>Bacillati</taxon>
        <taxon>Bacillota</taxon>
        <taxon>Bacilli</taxon>
        <taxon>Bacillales</taxon>
        <taxon>Bacillaceae</taxon>
        <taxon>Bacillus</taxon>
        <taxon>Bacillus cereus group</taxon>
    </lineage>
</organism>
<dbReference type="InterPro" id="IPR051400">
    <property type="entry name" value="HAD-like_hydrolase"/>
</dbReference>
<dbReference type="InterPro" id="IPR036412">
    <property type="entry name" value="HAD-like_sf"/>
</dbReference>
<comment type="cofactor">
    <cofactor evidence="1">
        <name>Mg(2+)</name>
        <dbReference type="ChEBI" id="CHEBI:18420"/>
    </cofactor>
</comment>
<dbReference type="PANTHER" id="PTHR46470">
    <property type="entry name" value="N-ACYLNEURAMINATE-9-PHOSPHATASE"/>
    <property type="match status" value="1"/>
</dbReference>